<dbReference type="Proteomes" id="UP000607311">
    <property type="component" value="Unassembled WGS sequence"/>
</dbReference>
<proteinExistence type="predicted"/>
<reference evidence="2" key="1">
    <citation type="submission" date="2021-01" db="EMBL/GenBank/DDBJ databases">
        <title>Whole genome shotgun sequence of Verrucosispora sediminis NBRC 107745.</title>
        <authorList>
            <person name="Komaki H."/>
            <person name="Tamura T."/>
        </authorList>
    </citation>
    <scope>NUCLEOTIDE SEQUENCE</scope>
    <source>
        <strain evidence="2">NBRC 107745</strain>
    </source>
</reference>
<dbReference type="RefSeq" id="WP_093403752.1">
    <property type="nucleotide sequence ID" value="NZ_BOPD01000018.1"/>
</dbReference>
<dbReference type="OrthoDB" id="3405758at2"/>
<evidence type="ECO:0000256" key="1">
    <source>
        <dbReference type="SAM" id="MobiDB-lite"/>
    </source>
</evidence>
<evidence type="ECO:0000313" key="3">
    <source>
        <dbReference type="Proteomes" id="UP000607311"/>
    </source>
</evidence>
<keyword evidence="3" id="KW-1185">Reference proteome</keyword>
<gene>
    <name evidence="2" type="ORF">Vse01_30970</name>
</gene>
<protein>
    <submittedName>
        <fullName evidence="2">Uncharacterized protein</fullName>
    </submittedName>
</protein>
<feature type="compositionally biased region" description="Basic and acidic residues" evidence="1">
    <location>
        <begin position="67"/>
        <end position="78"/>
    </location>
</feature>
<organism evidence="2 3">
    <name type="scientific">Micromonospora sediminimaris</name>
    <dbReference type="NCBI Taxonomy" id="547162"/>
    <lineage>
        <taxon>Bacteria</taxon>
        <taxon>Bacillati</taxon>
        <taxon>Actinomycetota</taxon>
        <taxon>Actinomycetes</taxon>
        <taxon>Micromonosporales</taxon>
        <taxon>Micromonosporaceae</taxon>
        <taxon>Micromonospora</taxon>
    </lineage>
</organism>
<sequence>MTESARKVAEETEQRLDDLAENVQHRFDRITKGRFSDQIQAGRFSGRGDRVAADSGRVGHGAGQARSDQHRRERGGSR</sequence>
<dbReference type="AlphaFoldDB" id="A0A9W5XKH2"/>
<name>A0A9W5XKH2_9ACTN</name>
<evidence type="ECO:0000313" key="2">
    <source>
        <dbReference type="EMBL" id="GIJ33949.1"/>
    </source>
</evidence>
<comment type="caution">
    <text evidence="2">The sequence shown here is derived from an EMBL/GenBank/DDBJ whole genome shotgun (WGS) entry which is preliminary data.</text>
</comment>
<dbReference type="EMBL" id="BOPD01000018">
    <property type="protein sequence ID" value="GIJ33949.1"/>
    <property type="molecule type" value="Genomic_DNA"/>
</dbReference>
<feature type="region of interest" description="Disordered" evidence="1">
    <location>
        <begin position="39"/>
        <end position="78"/>
    </location>
</feature>
<accession>A0A9W5XKH2</accession>